<evidence type="ECO:0000256" key="6">
    <source>
        <dbReference type="ARBA" id="ARBA00037765"/>
    </source>
</evidence>
<dbReference type="GeneID" id="114439188"/>
<feature type="chain" id="PRO_5028281714" description="Guanylate cyclase activator 2B" evidence="9">
    <location>
        <begin position="21"/>
        <end position="110"/>
    </location>
</feature>
<comment type="function">
    <text evidence="6">Endogenous activator of intestinal guanylate cyclase. It stimulates this enzyme through the same receptor binding region as the heat-stable enterotoxins. May be a potent physiological regulator of intestinal fluid and electrolyte transport. May be an autocrine/paracrine regulator of intestinal salt and water transport.</text>
</comment>
<evidence type="ECO:0000313" key="11">
    <source>
        <dbReference type="RefSeq" id="XP_028266796.1"/>
    </source>
</evidence>
<dbReference type="PANTHER" id="PTHR11318:SF4">
    <property type="entry name" value="GUANYLATE CYCLASE ACTIVATOR 2B"/>
    <property type="match status" value="1"/>
</dbReference>
<protein>
    <recommendedName>
        <fullName evidence="7">Guanylate cyclase activator 2B</fullName>
    </recommendedName>
</protein>
<evidence type="ECO:0000313" key="10">
    <source>
        <dbReference type="Proteomes" id="UP000515145"/>
    </source>
</evidence>
<dbReference type="InterPro" id="IPR036382">
    <property type="entry name" value="Guanylin_sf"/>
</dbReference>
<dbReference type="OrthoDB" id="9926421at2759"/>
<dbReference type="PRINTS" id="PR00774">
    <property type="entry name" value="GUANYLIN"/>
</dbReference>
<comment type="similarity">
    <text evidence="2">Belongs to the guanylin family.</text>
</comment>
<dbReference type="SUPFAM" id="SSF89890">
    <property type="entry name" value="Proguanylin"/>
    <property type="match status" value="1"/>
</dbReference>
<feature type="disulfide bond" evidence="8">
    <location>
        <begin position="99"/>
        <end position="107"/>
    </location>
</feature>
<evidence type="ECO:0000256" key="7">
    <source>
        <dbReference type="ARBA" id="ARBA00041176"/>
    </source>
</evidence>
<evidence type="ECO:0000256" key="5">
    <source>
        <dbReference type="ARBA" id="ARBA00023157"/>
    </source>
</evidence>
<dbReference type="Gene3D" id="3.90.1450.10">
    <property type="entry name" value="Guanylin"/>
    <property type="match status" value="1"/>
</dbReference>
<keyword evidence="10" id="KW-1185">Reference proteome</keyword>
<evidence type="ECO:0000256" key="2">
    <source>
        <dbReference type="ARBA" id="ARBA00009883"/>
    </source>
</evidence>
<dbReference type="Pfam" id="PF02058">
    <property type="entry name" value="Guanylin"/>
    <property type="match status" value="1"/>
</dbReference>
<dbReference type="RefSeq" id="XP_028266796.1">
    <property type="nucleotide sequence ID" value="XM_028410995.1"/>
</dbReference>
<evidence type="ECO:0000256" key="4">
    <source>
        <dbReference type="ARBA" id="ARBA00022729"/>
    </source>
</evidence>
<feature type="disulfide bond" evidence="8">
    <location>
        <begin position="102"/>
        <end position="110"/>
    </location>
</feature>
<evidence type="ECO:0000256" key="1">
    <source>
        <dbReference type="ARBA" id="ARBA00004613"/>
    </source>
</evidence>
<dbReference type="InterPro" id="IPR000879">
    <property type="entry name" value="Guanylin"/>
</dbReference>
<dbReference type="PANTHER" id="PTHR11318">
    <property type="entry name" value="GUANYLIN FAMILY MEMBER"/>
    <property type="match status" value="1"/>
</dbReference>
<sequence length="110" mass="11633">MKTIISVSVFIVVLIQLSSAVVVKEGNFHLSLDSVKALGALMTAQDTSAEQDLRLMEAKATALCSHPALPEDFRPLCLRKDAGASLVRLGVVAAHIDACEICEYAACTGC</sequence>
<reference evidence="11" key="1">
    <citation type="submission" date="2025-08" db="UniProtKB">
        <authorList>
            <consortium name="RefSeq"/>
        </authorList>
    </citation>
    <scope>IDENTIFICATION</scope>
</reference>
<evidence type="ECO:0000256" key="3">
    <source>
        <dbReference type="ARBA" id="ARBA00022525"/>
    </source>
</evidence>
<keyword evidence="4 9" id="KW-0732">Signal</keyword>
<feature type="signal peptide" evidence="9">
    <location>
        <begin position="1"/>
        <end position="20"/>
    </location>
</feature>
<keyword evidence="3" id="KW-0964">Secreted</keyword>
<dbReference type="GO" id="GO:0030250">
    <property type="term" value="F:guanylate cyclase activator activity"/>
    <property type="evidence" value="ECO:0007669"/>
    <property type="project" value="InterPro"/>
</dbReference>
<feature type="disulfide bond" evidence="8">
    <location>
        <begin position="64"/>
        <end position="77"/>
    </location>
</feature>
<proteinExistence type="inferred from homology"/>
<dbReference type="InParanoid" id="A0A6P7IPA7"/>
<name>A0A6P7IPA7_9TELE</name>
<dbReference type="Proteomes" id="UP000515145">
    <property type="component" value="Chromosome 7"/>
</dbReference>
<comment type="subcellular location">
    <subcellularLocation>
        <location evidence="1">Secreted</location>
    </subcellularLocation>
</comment>
<organism evidence="10 11">
    <name type="scientific">Parambassis ranga</name>
    <name type="common">Indian glassy fish</name>
    <dbReference type="NCBI Taxonomy" id="210632"/>
    <lineage>
        <taxon>Eukaryota</taxon>
        <taxon>Metazoa</taxon>
        <taxon>Chordata</taxon>
        <taxon>Craniata</taxon>
        <taxon>Vertebrata</taxon>
        <taxon>Euteleostomi</taxon>
        <taxon>Actinopterygii</taxon>
        <taxon>Neopterygii</taxon>
        <taxon>Teleostei</taxon>
        <taxon>Neoteleostei</taxon>
        <taxon>Acanthomorphata</taxon>
        <taxon>Ovalentaria</taxon>
        <taxon>Ambassidae</taxon>
        <taxon>Parambassis</taxon>
    </lineage>
</organism>
<evidence type="ECO:0000256" key="8">
    <source>
        <dbReference type="PIRSR" id="PIRSR001849-50"/>
    </source>
</evidence>
<evidence type="ECO:0000256" key="9">
    <source>
        <dbReference type="SAM" id="SignalP"/>
    </source>
</evidence>
<dbReference type="AlphaFoldDB" id="A0A6P7IPA7"/>
<accession>A0A6P7IPA7</accession>
<gene>
    <name evidence="11" type="primary">LOC114439188</name>
</gene>
<dbReference type="PIRSF" id="PIRSF001849">
    <property type="entry name" value="Guanylin"/>
    <property type="match status" value="1"/>
</dbReference>
<dbReference type="GO" id="GO:0005576">
    <property type="term" value="C:extracellular region"/>
    <property type="evidence" value="ECO:0007669"/>
    <property type="project" value="UniProtKB-SubCell"/>
</dbReference>
<keyword evidence="5 8" id="KW-1015">Disulfide bond</keyword>